<organism evidence="2">
    <name type="scientific">freshwater metagenome</name>
    <dbReference type="NCBI Taxonomy" id="449393"/>
    <lineage>
        <taxon>unclassified sequences</taxon>
        <taxon>metagenomes</taxon>
        <taxon>ecological metagenomes</taxon>
    </lineage>
</organism>
<name>A0A6J7RPI5_9ZZZZ</name>
<gene>
    <name evidence="1" type="ORF">UFOPK3522_01363</name>
    <name evidence="2" type="ORF">UFOPK4175_00291</name>
</gene>
<dbReference type="SUPFAM" id="SSF53474">
    <property type="entry name" value="alpha/beta-Hydrolases"/>
    <property type="match status" value="1"/>
</dbReference>
<dbReference type="InterPro" id="IPR029058">
    <property type="entry name" value="AB_hydrolase_fold"/>
</dbReference>
<dbReference type="EMBL" id="CAFBPX010000032">
    <property type="protein sequence ID" value="CAB5030729.1"/>
    <property type="molecule type" value="Genomic_DNA"/>
</dbReference>
<dbReference type="Gene3D" id="3.40.50.1820">
    <property type="entry name" value="alpha/beta hydrolase"/>
    <property type="match status" value="1"/>
</dbReference>
<evidence type="ECO:0000313" key="2">
    <source>
        <dbReference type="EMBL" id="CAB5030729.1"/>
    </source>
</evidence>
<dbReference type="EMBL" id="CAESAO010000144">
    <property type="protein sequence ID" value="CAB4346431.1"/>
    <property type="molecule type" value="Genomic_DNA"/>
</dbReference>
<evidence type="ECO:0000313" key="1">
    <source>
        <dbReference type="EMBL" id="CAB4346431.1"/>
    </source>
</evidence>
<dbReference type="PANTHER" id="PTHR37574">
    <property type="entry name" value="LIPASE B"/>
    <property type="match status" value="1"/>
</dbReference>
<sequence length="330" mass="34419">MTYPIRRGLLAAATLSLIATALFASSAVAKSSYKEPALTAPKARLADSLVCPKAIKRGGPQPTLLVTGTGFTGEEAYAIGKAALASTGRPICYVNFPYRTTGDIQIAAEYLVSGIRRMAASYGKPIAIFGISQGGLLPRWALTYWPSLRAKVSDVIAVAGTQHGTTVGLGNCSALNPCQAASWQQAARSNMLKAINAEPDESVGPTSWTTVRTATDETVQPTTGKNPTSSLKGATNILIQDICPGREVSHIGSALDSVTFAASEDAMTHKGPANVKRLPKNVCSKLLAPGLNASSAGGGGLMQLIAFYTDPAPKLTAEPAVKRYAFIRVP</sequence>
<dbReference type="InterPro" id="IPR053228">
    <property type="entry name" value="Stereospecific_Lipase"/>
</dbReference>
<accession>A0A6J7RPI5</accession>
<protein>
    <submittedName>
        <fullName evidence="2">Unannotated protein</fullName>
    </submittedName>
</protein>
<proteinExistence type="predicted"/>
<dbReference type="PANTHER" id="PTHR37574:SF1">
    <property type="entry name" value="LIPASE B"/>
    <property type="match status" value="1"/>
</dbReference>
<reference evidence="2" key="1">
    <citation type="submission" date="2020-05" db="EMBL/GenBank/DDBJ databases">
        <authorList>
            <person name="Chiriac C."/>
            <person name="Salcher M."/>
            <person name="Ghai R."/>
            <person name="Kavagutti S V."/>
        </authorList>
    </citation>
    <scope>NUCLEOTIDE SEQUENCE</scope>
</reference>
<dbReference type="AlphaFoldDB" id="A0A6J7RPI5"/>